<comment type="similarity">
    <text evidence="1">Belongs to the terpene synthase family.</text>
</comment>
<organism evidence="2 3">
    <name type="scientific">Glonium stellatum</name>
    <dbReference type="NCBI Taxonomy" id="574774"/>
    <lineage>
        <taxon>Eukaryota</taxon>
        <taxon>Fungi</taxon>
        <taxon>Dikarya</taxon>
        <taxon>Ascomycota</taxon>
        <taxon>Pezizomycotina</taxon>
        <taxon>Dothideomycetes</taxon>
        <taxon>Pleosporomycetidae</taxon>
        <taxon>Gloniales</taxon>
        <taxon>Gloniaceae</taxon>
        <taxon>Glonium</taxon>
    </lineage>
</organism>
<dbReference type="PANTHER" id="PTHR31739">
    <property type="entry name" value="ENT-COPALYL DIPHOSPHATE SYNTHASE, CHLOROPLASTIC"/>
    <property type="match status" value="1"/>
</dbReference>
<dbReference type="GO" id="GO:0016102">
    <property type="term" value="P:diterpenoid biosynthetic process"/>
    <property type="evidence" value="ECO:0007669"/>
    <property type="project" value="TreeGrafter"/>
</dbReference>
<accession>A0A8E2JU61</accession>
<dbReference type="AlphaFoldDB" id="A0A8E2JU61"/>
<reference evidence="2 3" key="1">
    <citation type="journal article" date="2016" name="Nat. Commun.">
        <title>Ectomycorrhizal ecology is imprinted in the genome of the dominant symbiotic fungus Cenococcum geophilum.</title>
        <authorList>
            <consortium name="DOE Joint Genome Institute"/>
            <person name="Peter M."/>
            <person name="Kohler A."/>
            <person name="Ohm R.A."/>
            <person name="Kuo A."/>
            <person name="Krutzmann J."/>
            <person name="Morin E."/>
            <person name="Arend M."/>
            <person name="Barry K.W."/>
            <person name="Binder M."/>
            <person name="Choi C."/>
            <person name="Clum A."/>
            <person name="Copeland A."/>
            <person name="Grisel N."/>
            <person name="Haridas S."/>
            <person name="Kipfer T."/>
            <person name="LaButti K."/>
            <person name="Lindquist E."/>
            <person name="Lipzen A."/>
            <person name="Maire R."/>
            <person name="Meier B."/>
            <person name="Mihaltcheva S."/>
            <person name="Molinier V."/>
            <person name="Murat C."/>
            <person name="Poggeler S."/>
            <person name="Quandt C.A."/>
            <person name="Sperisen C."/>
            <person name="Tritt A."/>
            <person name="Tisserant E."/>
            <person name="Crous P.W."/>
            <person name="Henrissat B."/>
            <person name="Nehls U."/>
            <person name="Egli S."/>
            <person name="Spatafora J.W."/>
            <person name="Grigoriev I.V."/>
            <person name="Martin F.M."/>
        </authorList>
    </citation>
    <scope>NUCLEOTIDE SEQUENCE [LARGE SCALE GENOMIC DNA]</scope>
    <source>
        <strain evidence="2 3">CBS 207.34</strain>
    </source>
</reference>
<proteinExistence type="inferred from homology"/>
<dbReference type="PANTHER" id="PTHR31739:SF25">
    <property type="entry name" value="(E,E)-GERANYLLINALOOL SYNTHASE"/>
    <property type="match status" value="1"/>
</dbReference>
<dbReference type="GO" id="GO:0010333">
    <property type="term" value="F:terpene synthase activity"/>
    <property type="evidence" value="ECO:0007669"/>
    <property type="project" value="InterPro"/>
</dbReference>
<protein>
    <submittedName>
        <fullName evidence="2">Ent-kaurene synthase</fullName>
    </submittedName>
</protein>
<dbReference type="GO" id="GO:0000287">
    <property type="term" value="F:magnesium ion binding"/>
    <property type="evidence" value="ECO:0007669"/>
    <property type="project" value="TreeGrafter"/>
</dbReference>
<dbReference type="Proteomes" id="UP000250140">
    <property type="component" value="Unassembled WGS sequence"/>
</dbReference>
<evidence type="ECO:0000313" key="3">
    <source>
        <dbReference type="Proteomes" id="UP000250140"/>
    </source>
</evidence>
<dbReference type="InterPro" id="IPR050148">
    <property type="entry name" value="Terpene_synthase-like"/>
</dbReference>
<evidence type="ECO:0000313" key="2">
    <source>
        <dbReference type="EMBL" id="OCL09618.1"/>
    </source>
</evidence>
<dbReference type="OrthoDB" id="2343925at2759"/>
<gene>
    <name evidence="2" type="ORF">AOQ84DRAFT_403964</name>
</gene>
<sequence length="966" mass="108190">MNRKNIELMACKLVGRVSQGCGPNFHGFWTMSIYDTAWVSMVLKPDGSWLLPESFQFILDEEQASGGWKSYASDIDGIMNTLAATLAIKKHLDHGPHMEEAEAASLQHRVVQAVAHLENQLIAWDVEACVHVGFEILVPSLLSMLEEYGISLQFPGREALSALNKQKLKNFNPNILYGPKQATALHSLEAFVGKIDFTKVAHHKVSGSMLGSPSATAAYLSGIPDWDVEAENYLRDTIRLGGGKGKGGVPSAYPCGVFELTWVYSTLVTAGFSAASLGSENVALTVLFIEDLFKSQQGIIGFAPLMLGDADDTAKAVLTLNLLGRPTSAGKMLSYFSTKDGYLMTYLGERTQSFSANCNALEAALYAPDVQGTMYQISAITTFLCNSWWNGTVADKWARISQPLYPEYSTMLLAQSLVRLLHLWDVGVLSALPDDLVRHRVPIVLSQILNRTLLHIKKSQNLRGELCPEKVAYEILTLESLYSLPWLECVLPELDSALLIHRKALLLSKPSREKPPYVWIEKVTYGSETLSEAYYLAALYALPEHTAWTKKTKSIVPIEEKLVNQYSQFFLSVHGAARAHWEYQCSVLEASFFIPKLRSKRAEVFPLRRKFHDEYLHYIPATWVIVNNIRNLNLPTTLLWDMMVFSMWDFLADEYMESKVALLDTTELAAIKNFIDKTLVEGEDSHDLGEEMLCSEGGSSGLSQEDMGRATSNIEYDCICSTIAAYIRAVLGYPGICSASIYDQMQLRQELHAFLIAHITQIKDNSRISALSKVNGGTTFAEFRSSAPRLPFYTWTHTTGAEHISCPLSWVFYTCILRPRAYVRERKDRFQSVQQKYKSRDLCSHLAVMSRLYNDFGSIERDRREMNLNSIDFPDFHIENSLWNNSGHMGELGLTRLKADLLDLAQYERTCAKAAMLQLIEDLNAGMTGGGRKELETICRGIELFVGVTELYADMYVAKDLTNAAR</sequence>
<evidence type="ECO:0000256" key="1">
    <source>
        <dbReference type="ARBA" id="ARBA00006333"/>
    </source>
</evidence>
<dbReference type="Gene3D" id="1.50.10.160">
    <property type="match status" value="1"/>
</dbReference>
<name>A0A8E2JU61_9PEZI</name>
<dbReference type="EMBL" id="KV749392">
    <property type="protein sequence ID" value="OCL09618.1"/>
    <property type="molecule type" value="Genomic_DNA"/>
</dbReference>
<keyword evidence="3" id="KW-1185">Reference proteome</keyword>